<dbReference type="InParanoid" id="G8ZZW9"/>
<accession>G8ZZW9</accession>
<dbReference type="HOGENOM" id="CLU_2741825_0_0_1"/>
<dbReference type="EMBL" id="HE616749">
    <property type="protein sequence ID" value="CCE94163.1"/>
    <property type="molecule type" value="Genomic_DNA"/>
</dbReference>
<proteinExistence type="predicted"/>
<dbReference type="AlphaFoldDB" id="G8ZZW9"/>
<evidence type="ECO:0000313" key="3">
    <source>
        <dbReference type="Proteomes" id="UP000005627"/>
    </source>
</evidence>
<reference evidence="2 3" key="1">
    <citation type="journal article" date="2011" name="Proc. Natl. Acad. Sci. U.S.A.">
        <title>Evolutionary erosion of yeast sex chromosomes by mating-type switching accidents.</title>
        <authorList>
            <person name="Gordon J.L."/>
            <person name="Armisen D."/>
            <person name="Proux-Wera E."/>
            <person name="Oheigeartaigh S.S."/>
            <person name="Byrne K.P."/>
            <person name="Wolfe K.H."/>
        </authorList>
    </citation>
    <scope>NUCLEOTIDE SEQUENCE [LARGE SCALE GENOMIC DNA]</scope>
    <source>
        <strain evidence="3">ATCC 10662 / CBS 1146 / NBRC 0425 / NCYC 2629 / NRRL Y-866</strain>
    </source>
</reference>
<dbReference type="RefSeq" id="XP_003683374.1">
    <property type="nucleotide sequence ID" value="XM_003683326.1"/>
</dbReference>
<dbReference type="KEGG" id="tdl:TDEL_0H03040"/>
<feature type="coiled-coil region" evidence="1">
    <location>
        <begin position="16"/>
        <end position="57"/>
    </location>
</feature>
<organism evidence="2 3">
    <name type="scientific">Torulaspora delbrueckii</name>
    <name type="common">Yeast</name>
    <name type="synonym">Candida colliculosa</name>
    <dbReference type="NCBI Taxonomy" id="4950"/>
    <lineage>
        <taxon>Eukaryota</taxon>
        <taxon>Fungi</taxon>
        <taxon>Dikarya</taxon>
        <taxon>Ascomycota</taxon>
        <taxon>Saccharomycotina</taxon>
        <taxon>Saccharomycetes</taxon>
        <taxon>Saccharomycetales</taxon>
        <taxon>Saccharomycetaceae</taxon>
        <taxon>Torulaspora</taxon>
    </lineage>
</organism>
<evidence type="ECO:0000256" key="1">
    <source>
        <dbReference type="SAM" id="Coils"/>
    </source>
</evidence>
<keyword evidence="3" id="KW-1185">Reference proteome</keyword>
<dbReference type="OrthoDB" id="5398685at2759"/>
<sequence>MTKDSPELNELTAVELSNALKKLQEGEQTADEIEHKLDLMEQKMAQLLEQVELMQNDSNTIKIQQQSVEEK</sequence>
<evidence type="ECO:0000313" key="2">
    <source>
        <dbReference type="EMBL" id="CCE94163.1"/>
    </source>
</evidence>
<dbReference type="GeneID" id="11501406"/>
<dbReference type="Proteomes" id="UP000005627">
    <property type="component" value="Chromosome 8"/>
</dbReference>
<name>G8ZZW9_TORDE</name>
<protein>
    <submittedName>
        <fullName evidence="2">Uncharacterized protein</fullName>
    </submittedName>
</protein>
<keyword evidence="1" id="KW-0175">Coiled coil</keyword>
<gene>
    <name evidence="2" type="primary">TDEL0H03040</name>
    <name evidence="2" type="ORF">TDEL_0H03040</name>
</gene>